<name>A0ACB8B2T7_9AGAM</name>
<reference evidence="1" key="1">
    <citation type="journal article" date="2021" name="New Phytol.">
        <title>Evolutionary innovations through gain and loss of genes in the ectomycorrhizal Boletales.</title>
        <authorList>
            <person name="Wu G."/>
            <person name="Miyauchi S."/>
            <person name="Morin E."/>
            <person name="Kuo A."/>
            <person name="Drula E."/>
            <person name="Varga T."/>
            <person name="Kohler A."/>
            <person name="Feng B."/>
            <person name="Cao Y."/>
            <person name="Lipzen A."/>
            <person name="Daum C."/>
            <person name="Hundley H."/>
            <person name="Pangilinan J."/>
            <person name="Johnson J."/>
            <person name="Barry K."/>
            <person name="LaButti K."/>
            <person name="Ng V."/>
            <person name="Ahrendt S."/>
            <person name="Min B."/>
            <person name="Choi I.G."/>
            <person name="Park H."/>
            <person name="Plett J.M."/>
            <person name="Magnuson J."/>
            <person name="Spatafora J.W."/>
            <person name="Nagy L.G."/>
            <person name="Henrissat B."/>
            <person name="Grigoriev I.V."/>
            <person name="Yang Z.L."/>
            <person name="Xu J."/>
            <person name="Martin F.M."/>
        </authorList>
    </citation>
    <scope>NUCLEOTIDE SEQUENCE</scope>
    <source>
        <strain evidence="1">KUC20120723A-06</strain>
    </source>
</reference>
<accession>A0ACB8B2T7</accession>
<gene>
    <name evidence="1" type="ORF">BV22DRAFT_1134125</name>
</gene>
<organism evidence="1 2">
    <name type="scientific">Leucogyrophana mollusca</name>
    <dbReference type="NCBI Taxonomy" id="85980"/>
    <lineage>
        <taxon>Eukaryota</taxon>
        <taxon>Fungi</taxon>
        <taxon>Dikarya</taxon>
        <taxon>Basidiomycota</taxon>
        <taxon>Agaricomycotina</taxon>
        <taxon>Agaricomycetes</taxon>
        <taxon>Agaricomycetidae</taxon>
        <taxon>Boletales</taxon>
        <taxon>Boletales incertae sedis</taxon>
        <taxon>Leucogyrophana</taxon>
    </lineage>
</organism>
<protein>
    <submittedName>
        <fullName evidence="1">Cytochrome P450</fullName>
    </submittedName>
</protein>
<proteinExistence type="predicted"/>
<dbReference type="EMBL" id="MU266700">
    <property type="protein sequence ID" value="KAH7919052.1"/>
    <property type="molecule type" value="Genomic_DNA"/>
</dbReference>
<sequence length="575" mass="64872">MEYHLLPFIGMTSTLWAEYNWMTTILTVFAAFITWRLFKFLDSLKAVSFLPGLRLPFHPLSFAGAVLPESIWNPGLLFTWNWRHTRNMYRQYGKDTVSVVPFFLGAPTLYTQSLDVARQVVSAGHRSAVFGKIDSMSAAFLFWGPNIIAADREVWRKHRRIMGPAFNNETYSLVWSTSQQLYADMLAAEGWNSRNTIDVASMQTLTFKFSLLIFASCGFGLPFTWIDPPSHGDISVQECVQTIARTNVFAVTAPWWAWKLPVPWVRRTRRAYDSMRAFMHTQVSERRKAMHEGGRDNGSGKAKDIFSLLVQASEGKGNEKMALNDDELIGNIFTLMFAGHETTTQTLAATLGFLALHDDVQEEVAAQVKDVAKSHGKEAGGSSQLLKDYSRLDKVLAAYYEGVRMFPSGLFLLREAKQDTVLTLDGDAGKRIVLPLKRGTQIVVDMVGVQYNPKYFTKPDLYLPSRWYGKKGDGDKDLTEAEAFTAFSVGPRACIGSKFATTEAVCFLSLLLRDWRVEPLLATVPVTATADRDGEGLKERKETREEWRDRVMQATLTLAMGVRDVPLRFTRREIL</sequence>
<comment type="caution">
    <text evidence="1">The sequence shown here is derived from an EMBL/GenBank/DDBJ whole genome shotgun (WGS) entry which is preliminary data.</text>
</comment>
<keyword evidence="2" id="KW-1185">Reference proteome</keyword>
<dbReference type="Proteomes" id="UP000790709">
    <property type="component" value="Unassembled WGS sequence"/>
</dbReference>
<evidence type="ECO:0000313" key="2">
    <source>
        <dbReference type="Proteomes" id="UP000790709"/>
    </source>
</evidence>
<evidence type="ECO:0000313" key="1">
    <source>
        <dbReference type="EMBL" id="KAH7919052.1"/>
    </source>
</evidence>